<keyword evidence="1" id="KW-0812">Transmembrane</keyword>
<keyword evidence="1" id="KW-0472">Membrane</keyword>
<evidence type="ECO:0008006" key="6">
    <source>
        <dbReference type="Google" id="ProtNLM"/>
    </source>
</evidence>
<evidence type="ECO:0000313" key="3">
    <source>
        <dbReference type="EMBL" id="RHL41562.1"/>
    </source>
</evidence>
<evidence type="ECO:0000313" key="2">
    <source>
        <dbReference type="EMBL" id="RHG69201.1"/>
    </source>
</evidence>
<feature type="transmembrane region" description="Helical" evidence="1">
    <location>
        <begin position="73"/>
        <end position="92"/>
    </location>
</feature>
<evidence type="ECO:0000256" key="1">
    <source>
        <dbReference type="SAM" id="Phobius"/>
    </source>
</evidence>
<dbReference type="Pfam" id="PF20619">
    <property type="entry name" value="DUF6804"/>
    <property type="match status" value="1"/>
</dbReference>
<protein>
    <recommendedName>
        <fullName evidence="6">FUSC family protein</fullName>
    </recommendedName>
</protein>
<evidence type="ECO:0000313" key="5">
    <source>
        <dbReference type="Proteomes" id="UP000286501"/>
    </source>
</evidence>
<dbReference type="Proteomes" id="UP000286501">
    <property type="component" value="Unassembled WGS sequence"/>
</dbReference>
<evidence type="ECO:0000313" key="4">
    <source>
        <dbReference type="Proteomes" id="UP000283672"/>
    </source>
</evidence>
<accession>A0A3R6DYC3</accession>
<dbReference type="Proteomes" id="UP000283672">
    <property type="component" value="Unassembled WGS sequence"/>
</dbReference>
<keyword evidence="1" id="KW-1133">Transmembrane helix</keyword>
<dbReference type="EMBL" id="QROP01000004">
    <property type="protein sequence ID" value="RHL41562.1"/>
    <property type="molecule type" value="Genomic_DNA"/>
</dbReference>
<dbReference type="AlphaFoldDB" id="A0A3R6DYC3"/>
<reference evidence="4 5" key="1">
    <citation type="submission" date="2018-08" db="EMBL/GenBank/DDBJ databases">
        <title>A genome reference for cultivated species of the human gut microbiota.</title>
        <authorList>
            <person name="Zou Y."/>
            <person name="Xue W."/>
            <person name="Luo G."/>
        </authorList>
    </citation>
    <scope>NUCLEOTIDE SEQUENCE [LARGE SCALE GENOMIC DNA]</scope>
    <source>
        <strain evidence="3 4">AF38-11</strain>
        <strain evidence="2 5">AM22-1</strain>
    </source>
</reference>
<proteinExistence type="predicted"/>
<dbReference type="EMBL" id="QRIN01000003">
    <property type="protein sequence ID" value="RHG69201.1"/>
    <property type="molecule type" value="Genomic_DNA"/>
</dbReference>
<sequence>MKYLKIILAVLLLLCLLDMPYGFYILIRYMATVVFGYMAYSYYQNNKKELAVASGALAILFQPFVKLALGRGVWNFVDIVVAIGLIITVLLTNQEK</sequence>
<gene>
    <name evidence="3" type="ORF">DW026_02540</name>
    <name evidence="2" type="ORF">DW250_01345</name>
</gene>
<name>A0A3R6DYC3_9BACT</name>
<comment type="caution">
    <text evidence="3">The sequence shown here is derived from an EMBL/GenBank/DDBJ whole genome shotgun (WGS) entry which is preliminary data.</text>
</comment>
<dbReference type="InterPro" id="IPR046548">
    <property type="entry name" value="DUF6804"/>
</dbReference>
<dbReference type="RefSeq" id="WP_118200098.1">
    <property type="nucleotide sequence ID" value="NZ_JBALKV010000005.1"/>
</dbReference>
<organism evidence="3 4">
    <name type="scientific">Segatella copri</name>
    <dbReference type="NCBI Taxonomy" id="165179"/>
    <lineage>
        <taxon>Bacteria</taxon>
        <taxon>Pseudomonadati</taxon>
        <taxon>Bacteroidota</taxon>
        <taxon>Bacteroidia</taxon>
        <taxon>Bacteroidales</taxon>
        <taxon>Prevotellaceae</taxon>
        <taxon>Segatella</taxon>
    </lineage>
</organism>